<evidence type="ECO:0000313" key="3">
    <source>
        <dbReference type="Proteomes" id="UP000305778"/>
    </source>
</evidence>
<dbReference type="EMBL" id="SUMC01000178">
    <property type="protein sequence ID" value="TJZ95656.1"/>
    <property type="molecule type" value="Genomic_DNA"/>
</dbReference>
<proteinExistence type="predicted"/>
<keyword evidence="3" id="KW-1185">Reference proteome</keyword>
<name>A0A4U0RK94_9ACTN</name>
<dbReference type="Proteomes" id="UP000305778">
    <property type="component" value="Unassembled WGS sequence"/>
</dbReference>
<organism evidence="2 3">
    <name type="scientific">Actinacidiphila oryziradicis</name>
    <dbReference type="NCBI Taxonomy" id="2571141"/>
    <lineage>
        <taxon>Bacteria</taxon>
        <taxon>Bacillati</taxon>
        <taxon>Actinomycetota</taxon>
        <taxon>Actinomycetes</taxon>
        <taxon>Kitasatosporales</taxon>
        <taxon>Streptomycetaceae</taxon>
        <taxon>Actinacidiphila</taxon>
    </lineage>
</organism>
<accession>A0A4U0RK94</accession>
<evidence type="ECO:0000313" key="1">
    <source>
        <dbReference type="EMBL" id="TJZ92074.1"/>
    </source>
</evidence>
<protein>
    <submittedName>
        <fullName evidence="2">MerR family transcriptional regulator</fullName>
    </submittedName>
</protein>
<sequence>SVEPGAPTSGIVGRRLAALDAEIDRLARLRESLARRASGDD</sequence>
<evidence type="ECO:0000313" key="2">
    <source>
        <dbReference type="EMBL" id="TJZ95656.1"/>
    </source>
</evidence>
<gene>
    <name evidence="2" type="ORF">FCI23_51935</name>
    <name evidence="1" type="ORF">FCI23_55280</name>
</gene>
<dbReference type="AlphaFoldDB" id="A0A4U0RK94"/>
<comment type="caution">
    <text evidence="2">The sequence shown here is derived from an EMBL/GenBank/DDBJ whole genome shotgun (WGS) entry which is preliminary data.</text>
</comment>
<feature type="non-terminal residue" evidence="2">
    <location>
        <position position="1"/>
    </location>
</feature>
<reference evidence="2 3" key="1">
    <citation type="submission" date="2019-04" db="EMBL/GenBank/DDBJ databases">
        <title>Streptomyces oryziradicis sp. nov., a novel actinomycete isolated from rhizosphere soil of rice (Oryza sativa L.).</title>
        <authorList>
            <person name="Li C."/>
        </authorList>
    </citation>
    <scope>NUCLEOTIDE SEQUENCE [LARGE SCALE GENOMIC DNA]</scope>
    <source>
        <strain evidence="2 3">NEAU-C40</strain>
    </source>
</reference>
<dbReference type="EMBL" id="SUMC01000293">
    <property type="protein sequence ID" value="TJZ92074.1"/>
    <property type="molecule type" value="Genomic_DNA"/>
</dbReference>